<dbReference type="Pfam" id="PF00205">
    <property type="entry name" value="TPP_enzyme_M"/>
    <property type="match status" value="1"/>
</dbReference>
<comment type="function">
    <text evidence="4">Decarboxylates branched-chain and aromatic alpha-keto acids to aldehydes.</text>
</comment>
<feature type="domain" description="Thiamine pyrophosphate enzyme central" evidence="15">
    <location>
        <begin position="216"/>
        <end position="345"/>
    </location>
</feature>
<keyword evidence="19" id="KW-1185">Reference proteome</keyword>
<dbReference type="RefSeq" id="WP_007922190.1">
    <property type="nucleotide sequence ID" value="NZ_ADVG01000005.1"/>
</dbReference>
<dbReference type="FunFam" id="3.40.50.970:FF:000019">
    <property type="entry name" value="Pyruvate decarboxylase isozyme"/>
    <property type="match status" value="1"/>
</dbReference>
<dbReference type="GO" id="GO:0030976">
    <property type="term" value="F:thiamine pyrophosphate binding"/>
    <property type="evidence" value="ECO:0007669"/>
    <property type="project" value="InterPro"/>
</dbReference>
<dbReference type="InterPro" id="IPR047213">
    <property type="entry name" value="TPP_PYR_PDC_IPDC-like"/>
</dbReference>
<evidence type="ECO:0000259" key="15">
    <source>
        <dbReference type="Pfam" id="PF00205"/>
    </source>
</evidence>
<dbReference type="GO" id="GO:0000949">
    <property type="term" value="P:aromatic amino acid family catabolic process to alcohol via Ehrlich pathway"/>
    <property type="evidence" value="ECO:0007669"/>
    <property type="project" value="TreeGrafter"/>
</dbReference>
<feature type="binding site" evidence="13">
    <location>
        <position position="487"/>
    </location>
    <ligand>
        <name>Mg(2+)</name>
        <dbReference type="ChEBI" id="CHEBI:18420"/>
    </ligand>
</feature>
<dbReference type="Proteomes" id="UP000004508">
    <property type="component" value="Unassembled WGS sequence"/>
</dbReference>
<comment type="cofactor">
    <cofactor evidence="13">
        <name>Mg(2+)</name>
        <dbReference type="ChEBI" id="CHEBI:18420"/>
    </cofactor>
    <text evidence="13">Binds 1 Mg(2+) per subunit.</text>
</comment>
<keyword evidence="9" id="KW-0210">Decarboxylase</keyword>
<evidence type="ECO:0000256" key="8">
    <source>
        <dbReference type="ARBA" id="ARBA00022723"/>
    </source>
</evidence>
<dbReference type="InterPro" id="IPR047214">
    <property type="entry name" value="TPP_PDC_IPDC"/>
</dbReference>
<proteinExistence type="inferred from homology"/>
<dbReference type="PANTHER" id="PTHR43452:SF1">
    <property type="entry name" value="PYRUVATE DECARBOXYLASE C186.09-RELATED"/>
    <property type="match status" value="1"/>
</dbReference>
<reference evidence="18 19" key="1">
    <citation type="journal article" date="2011" name="Stand. Genomic Sci.">
        <title>Non-contiguous finished genome sequence and contextual data of the filamentous soil bacterium Ktedonobacter racemifer type strain (SOSP1-21).</title>
        <authorList>
            <person name="Chang Y.J."/>
            <person name="Land M."/>
            <person name="Hauser L."/>
            <person name="Chertkov O."/>
            <person name="Del Rio T.G."/>
            <person name="Nolan M."/>
            <person name="Copeland A."/>
            <person name="Tice H."/>
            <person name="Cheng J.F."/>
            <person name="Lucas S."/>
            <person name="Han C."/>
            <person name="Goodwin L."/>
            <person name="Pitluck S."/>
            <person name="Ivanova N."/>
            <person name="Ovchinikova G."/>
            <person name="Pati A."/>
            <person name="Chen A."/>
            <person name="Palaniappan K."/>
            <person name="Mavromatis K."/>
            <person name="Liolios K."/>
            <person name="Brettin T."/>
            <person name="Fiebig A."/>
            <person name="Rohde M."/>
            <person name="Abt B."/>
            <person name="Goker M."/>
            <person name="Detter J.C."/>
            <person name="Woyke T."/>
            <person name="Bristow J."/>
            <person name="Eisen J.A."/>
            <person name="Markowitz V."/>
            <person name="Hugenholtz P."/>
            <person name="Kyrpides N.C."/>
            <person name="Klenk H.P."/>
            <person name="Lapidus A."/>
        </authorList>
    </citation>
    <scope>NUCLEOTIDE SEQUENCE [LARGE SCALE GENOMIC DNA]</scope>
    <source>
        <strain evidence="19">DSM 44963</strain>
    </source>
</reference>
<evidence type="ECO:0000256" key="3">
    <source>
        <dbReference type="ARBA" id="ARBA00001964"/>
    </source>
</evidence>
<evidence type="ECO:0000256" key="5">
    <source>
        <dbReference type="ARBA" id="ARBA00007812"/>
    </source>
</evidence>
<evidence type="ECO:0000256" key="7">
    <source>
        <dbReference type="ARBA" id="ARBA00020054"/>
    </source>
</evidence>
<dbReference type="InterPro" id="IPR011766">
    <property type="entry name" value="TPP_enzyme_TPP-bd"/>
</dbReference>
<dbReference type="eggNOG" id="COG3961">
    <property type="taxonomic scope" value="Bacteria"/>
</dbReference>
<accession>D6U7U3</accession>
<keyword evidence="11 14" id="KW-0786">Thiamine pyrophosphate</keyword>
<dbReference type="InterPro" id="IPR029035">
    <property type="entry name" value="DHS-like_NAD/FAD-binding_dom"/>
</dbReference>
<feature type="binding site" evidence="13">
    <location>
        <position position="489"/>
    </location>
    <ligand>
        <name>Mg(2+)</name>
        <dbReference type="ChEBI" id="CHEBI:18420"/>
    </ligand>
</feature>
<dbReference type="GO" id="GO:0000287">
    <property type="term" value="F:magnesium ion binding"/>
    <property type="evidence" value="ECO:0007669"/>
    <property type="project" value="InterPro"/>
</dbReference>
<dbReference type="Gene3D" id="3.40.50.970">
    <property type="match status" value="2"/>
</dbReference>
<dbReference type="InterPro" id="IPR029061">
    <property type="entry name" value="THDP-binding"/>
</dbReference>
<evidence type="ECO:0000313" key="18">
    <source>
        <dbReference type="EMBL" id="EFH79954.1"/>
    </source>
</evidence>
<comment type="caution">
    <text evidence="18">The sequence shown here is derived from an EMBL/GenBank/DDBJ whole genome shotgun (WGS) entry which is preliminary data.</text>
</comment>
<dbReference type="Pfam" id="PF02775">
    <property type="entry name" value="TPP_enzyme_C"/>
    <property type="match status" value="1"/>
</dbReference>
<evidence type="ECO:0000256" key="9">
    <source>
        <dbReference type="ARBA" id="ARBA00022793"/>
    </source>
</evidence>
<dbReference type="InParanoid" id="D6U7U3"/>
<dbReference type="Gene3D" id="3.40.50.1220">
    <property type="entry name" value="TPP-binding domain"/>
    <property type="match status" value="1"/>
</dbReference>
<name>D6U7U3_KTERA</name>
<evidence type="ECO:0000256" key="14">
    <source>
        <dbReference type="RuleBase" id="RU362132"/>
    </source>
</evidence>
<evidence type="ECO:0000256" key="4">
    <source>
        <dbReference type="ARBA" id="ARBA00002938"/>
    </source>
</evidence>
<feature type="binding site" evidence="13">
    <location>
        <position position="460"/>
    </location>
    <ligand>
        <name>Mg(2+)</name>
        <dbReference type="ChEBI" id="CHEBI:18420"/>
    </ligand>
</feature>
<dbReference type="PANTHER" id="PTHR43452">
    <property type="entry name" value="PYRUVATE DECARBOXYLASE"/>
    <property type="match status" value="1"/>
</dbReference>
<organism evidence="18 19">
    <name type="scientific">Ktedonobacter racemifer DSM 44963</name>
    <dbReference type="NCBI Taxonomy" id="485913"/>
    <lineage>
        <taxon>Bacteria</taxon>
        <taxon>Bacillati</taxon>
        <taxon>Chloroflexota</taxon>
        <taxon>Ktedonobacteria</taxon>
        <taxon>Ktedonobacterales</taxon>
        <taxon>Ktedonobacteraceae</taxon>
        <taxon>Ktedonobacter</taxon>
    </lineage>
</organism>
<dbReference type="AlphaFoldDB" id="D6U7U3"/>
<evidence type="ECO:0000256" key="11">
    <source>
        <dbReference type="ARBA" id="ARBA00023052"/>
    </source>
</evidence>
<dbReference type="STRING" id="485913.Krac_0485"/>
<evidence type="ECO:0000259" key="16">
    <source>
        <dbReference type="Pfam" id="PF02775"/>
    </source>
</evidence>
<keyword evidence="10 13" id="KW-0460">Magnesium</keyword>
<dbReference type="InterPro" id="IPR012110">
    <property type="entry name" value="PDC/IPDC-like"/>
</dbReference>
<comment type="cofactor">
    <cofactor evidence="3">
        <name>thiamine diphosphate</name>
        <dbReference type="ChEBI" id="CHEBI:58937"/>
    </cofactor>
</comment>
<gene>
    <name evidence="18" type="ORF">Krac_0485</name>
</gene>
<evidence type="ECO:0000256" key="10">
    <source>
        <dbReference type="ARBA" id="ARBA00022842"/>
    </source>
</evidence>
<dbReference type="InterPro" id="IPR012000">
    <property type="entry name" value="Thiamin_PyroP_enz_cen_dom"/>
</dbReference>
<keyword evidence="8 13" id="KW-0479">Metal-binding</keyword>
<dbReference type="SUPFAM" id="SSF52467">
    <property type="entry name" value="DHS-like NAD/FAD-binding domain"/>
    <property type="match status" value="1"/>
</dbReference>
<comment type="similarity">
    <text evidence="5 14">Belongs to the TPP enzyme family.</text>
</comment>
<feature type="domain" description="Thiamine pyrophosphate enzyme TPP-binding" evidence="16">
    <location>
        <begin position="428"/>
        <end position="553"/>
    </location>
</feature>
<dbReference type="OrthoDB" id="4494979at2"/>
<evidence type="ECO:0000256" key="1">
    <source>
        <dbReference type="ARBA" id="ARBA00001041"/>
    </source>
</evidence>
<keyword evidence="12 18" id="KW-0456">Lyase</keyword>
<dbReference type="CDD" id="cd02005">
    <property type="entry name" value="TPP_PDC_IPDC"/>
    <property type="match status" value="1"/>
</dbReference>
<dbReference type="FunFam" id="3.40.50.970:FF:000024">
    <property type="entry name" value="Pyruvate decarboxylase isozyme"/>
    <property type="match status" value="1"/>
</dbReference>
<feature type="domain" description="Thiamine pyrophosphate enzyme N-terminal TPP-binding" evidence="17">
    <location>
        <begin position="21"/>
        <end position="126"/>
    </location>
</feature>
<evidence type="ECO:0000256" key="6">
    <source>
        <dbReference type="ARBA" id="ARBA00013202"/>
    </source>
</evidence>
<dbReference type="EMBL" id="ADVG01000005">
    <property type="protein sequence ID" value="EFH79954.1"/>
    <property type="molecule type" value="Genomic_DNA"/>
</dbReference>
<dbReference type="Pfam" id="PF02776">
    <property type="entry name" value="TPP_enzyme_N"/>
    <property type="match status" value="1"/>
</dbReference>
<dbReference type="CDD" id="cd07038">
    <property type="entry name" value="TPP_PYR_PDC_IPDC_like"/>
    <property type="match status" value="1"/>
</dbReference>
<dbReference type="GO" id="GO:0005829">
    <property type="term" value="C:cytosol"/>
    <property type="evidence" value="ECO:0007669"/>
    <property type="project" value="TreeGrafter"/>
</dbReference>
<evidence type="ECO:0000256" key="13">
    <source>
        <dbReference type="PIRSR" id="PIRSR036565-2"/>
    </source>
</evidence>
<comment type="catalytic activity">
    <reaction evidence="1">
        <text>a 2-oxocarboxylate + H(+) = an aldehyde + CO2</text>
        <dbReference type="Rhea" id="RHEA:11628"/>
        <dbReference type="ChEBI" id="CHEBI:15378"/>
        <dbReference type="ChEBI" id="CHEBI:16526"/>
        <dbReference type="ChEBI" id="CHEBI:17478"/>
        <dbReference type="ChEBI" id="CHEBI:35179"/>
        <dbReference type="EC" id="4.1.1.1"/>
    </reaction>
</comment>
<sequence>MTTISASLEPALTGAVTTTYTVGNYLATRFEHIGLRHYFMVPGDYNLILLDQLLWNKNLQQIGCCNELNASYAAEGYARVNGVGAIVTTFNVGAFSAFNGVAGAYAESLPVIFVSSSYNTNDPGANHLLHHTLGTHDFSYQYEAFRQVTCAAVRILHAENAPSLIDHAILTALRERKPAYIEIACNLSDAPCPRPVPFDPLQCSQSGSTQALHAAVETAAAFLNNAKKPLLLAGVHLRTCGAIDAFREFAEALGCGVAVMPNAKGFFPEDHPQFIGIYWGGVSSPGCEPVVDWADMILAAGPMFTDYTTVGWTALPPREQMIKADPRHVHFPHAEYTDVPLADFLSALAKQVRKNDKTLTQYQRERRKTSAETEVRETDTSAPLTRVELCRQIRSDLDEKTTLLVETGDAWFNGMFLHLPDGARFEIEMQWGSIGWAVPATFGYAMGLEPDRRLVSIIGDGSFQLTAQEVANMIRYGQNNLIFLVNNRGYVIESEIHDGPYNYIKNWDYSGLISALNAEDGQGLGLKATTGRELADAIKKARNHRGGPVLIECQIAHDDCSPQLLKWGTKVALANEYSPRQI</sequence>
<evidence type="ECO:0000259" key="17">
    <source>
        <dbReference type="Pfam" id="PF02776"/>
    </source>
</evidence>
<evidence type="ECO:0000256" key="12">
    <source>
        <dbReference type="ARBA" id="ARBA00023239"/>
    </source>
</evidence>
<dbReference type="EC" id="4.1.1.1" evidence="6"/>
<dbReference type="GO" id="GO:0004737">
    <property type="term" value="F:pyruvate decarboxylase activity"/>
    <property type="evidence" value="ECO:0007669"/>
    <property type="project" value="UniProtKB-EC"/>
</dbReference>
<protein>
    <recommendedName>
        <fullName evidence="7">Alpha-keto-acid decarboxylase</fullName>
        <ecNumber evidence="6">4.1.1.1</ecNumber>
    </recommendedName>
</protein>
<dbReference type="InterPro" id="IPR012001">
    <property type="entry name" value="Thiamin_PyroP_enz_TPP-bd_dom"/>
</dbReference>
<evidence type="ECO:0000256" key="2">
    <source>
        <dbReference type="ARBA" id="ARBA00001920"/>
    </source>
</evidence>
<comment type="cofactor">
    <cofactor evidence="2">
        <name>a metal cation</name>
        <dbReference type="ChEBI" id="CHEBI:25213"/>
    </cofactor>
</comment>
<dbReference type="SUPFAM" id="SSF52518">
    <property type="entry name" value="Thiamin diphosphate-binding fold (THDP-binding)"/>
    <property type="match status" value="2"/>
</dbReference>
<dbReference type="FunFam" id="3.40.50.1220:FF:000009">
    <property type="entry name" value="Pyruvate decarboxylase 1"/>
    <property type="match status" value="1"/>
</dbReference>
<evidence type="ECO:0000313" key="19">
    <source>
        <dbReference type="Proteomes" id="UP000004508"/>
    </source>
</evidence>
<dbReference type="PIRSF" id="PIRSF036565">
    <property type="entry name" value="Pyruvt_ip_decrb"/>
    <property type="match status" value="1"/>
</dbReference>